<organism evidence="2 3">
    <name type="scientific">Dreissena polymorpha</name>
    <name type="common">Zebra mussel</name>
    <name type="synonym">Mytilus polymorpha</name>
    <dbReference type="NCBI Taxonomy" id="45954"/>
    <lineage>
        <taxon>Eukaryota</taxon>
        <taxon>Metazoa</taxon>
        <taxon>Spiralia</taxon>
        <taxon>Lophotrochozoa</taxon>
        <taxon>Mollusca</taxon>
        <taxon>Bivalvia</taxon>
        <taxon>Autobranchia</taxon>
        <taxon>Heteroconchia</taxon>
        <taxon>Euheterodonta</taxon>
        <taxon>Imparidentia</taxon>
        <taxon>Neoheterodontei</taxon>
        <taxon>Myida</taxon>
        <taxon>Dreissenoidea</taxon>
        <taxon>Dreissenidae</taxon>
        <taxon>Dreissena</taxon>
    </lineage>
</organism>
<feature type="region of interest" description="Disordered" evidence="1">
    <location>
        <begin position="264"/>
        <end position="295"/>
    </location>
</feature>
<sequence>MAIKKQQENGKNIAISNKDTEIYSSKSDALVHSLDTEECGQTANIQVDIERPGLKSLSVENTELDLRSDFKELCESDAELEEISRSDVKPTHSPLRHNDSGLGTSMCSSSVSVSSAESSPQHMAVLHGRSVDLDLDLKSVSEETLTVCSDINKSWSCDPSGHVEAEEKVGCDLAGEKSNGAMCLSMEHLIVSGADEVKSNFNEAEVLGCSNDRDESGVICDSRVSSTEAKISENNLTADYDTVKENKTDTSKVLQAEYPKPIGLKIKIPRSDSSHSKRSSVSDSSHGHISSHSNSCQANLPDVFSPDSKCNLSFQQYYINKRSMVAASSSNASSIESHLRKSQLPQKKAFNPFPVKHVNQNRAKTGIKLGLYKPSTLDQFDRNLKGQSVLGK</sequence>
<comment type="caution">
    <text evidence="2">The sequence shown here is derived from an EMBL/GenBank/DDBJ whole genome shotgun (WGS) entry which is preliminary data.</text>
</comment>
<reference evidence="2" key="1">
    <citation type="journal article" date="2019" name="bioRxiv">
        <title>The Genome of the Zebra Mussel, Dreissena polymorpha: A Resource for Invasive Species Research.</title>
        <authorList>
            <person name="McCartney M.A."/>
            <person name="Auch B."/>
            <person name="Kono T."/>
            <person name="Mallez S."/>
            <person name="Zhang Y."/>
            <person name="Obille A."/>
            <person name="Becker A."/>
            <person name="Abrahante J.E."/>
            <person name="Garbe J."/>
            <person name="Badalamenti J.P."/>
            <person name="Herman A."/>
            <person name="Mangelson H."/>
            <person name="Liachko I."/>
            <person name="Sullivan S."/>
            <person name="Sone E.D."/>
            <person name="Koren S."/>
            <person name="Silverstein K.A.T."/>
            <person name="Beckman K.B."/>
            <person name="Gohl D.M."/>
        </authorList>
    </citation>
    <scope>NUCLEOTIDE SEQUENCE</scope>
    <source>
        <strain evidence="2">Duluth1</strain>
        <tissue evidence="2">Whole animal</tissue>
    </source>
</reference>
<reference evidence="2" key="2">
    <citation type="submission" date="2020-11" db="EMBL/GenBank/DDBJ databases">
        <authorList>
            <person name="McCartney M.A."/>
            <person name="Auch B."/>
            <person name="Kono T."/>
            <person name="Mallez S."/>
            <person name="Becker A."/>
            <person name="Gohl D.M."/>
            <person name="Silverstein K.A.T."/>
            <person name="Koren S."/>
            <person name="Bechman K.B."/>
            <person name="Herman A."/>
            <person name="Abrahante J.E."/>
            <person name="Garbe J."/>
        </authorList>
    </citation>
    <scope>NUCLEOTIDE SEQUENCE</scope>
    <source>
        <strain evidence="2">Duluth1</strain>
        <tissue evidence="2">Whole animal</tissue>
    </source>
</reference>
<feature type="compositionally biased region" description="Low complexity" evidence="1">
    <location>
        <begin position="279"/>
        <end position="295"/>
    </location>
</feature>
<dbReference type="Proteomes" id="UP000828390">
    <property type="component" value="Unassembled WGS sequence"/>
</dbReference>
<name>A0A9D4RUB9_DREPO</name>
<evidence type="ECO:0000256" key="1">
    <source>
        <dbReference type="SAM" id="MobiDB-lite"/>
    </source>
</evidence>
<feature type="region of interest" description="Disordered" evidence="1">
    <location>
        <begin position="81"/>
        <end position="114"/>
    </location>
</feature>
<dbReference type="AlphaFoldDB" id="A0A9D4RUB9"/>
<protein>
    <submittedName>
        <fullName evidence="2">Uncharacterized protein</fullName>
    </submittedName>
</protein>
<evidence type="ECO:0000313" key="3">
    <source>
        <dbReference type="Proteomes" id="UP000828390"/>
    </source>
</evidence>
<accession>A0A9D4RUB9</accession>
<keyword evidence="3" id="KW-1185">Reference proteome</keyword>
<feature type="compositionally biased region" description="Low complexity" evidence="1">
    <location>
        <begin position="105"/>
        <end position="114"/>
    </location>
</feature>
<dbReference type="EMBL" id="JAIWYP010000001">
    <property type="protein sequence ID" value="KAH3881414.1"/>
    <property type="molecule type" value="Genomic_DNA"/>
</dbReference>
<proteinExistence type="predicted"/>
<gene>
    <name evidence="2" type="ORF">DPMN_005341</name>
</gene>
<evidence type="ECO:0000313" key="2">
    <source>
        <dbReference type="EMBL" id="KAH3881414.1"/>
    </source>
</evidence>